<dbReference type="InterPro" id="IPR029069">
    <property type="entry name" value="HotDog_dom_sf"/>
</dbReference>
<evidence type="ECO:0000313" key="4">
    <source>
        <dbReference type="Proteomes" id="UP000008914"/>
    </source>
</evidence>
<name>E6SD73_INTC7</name>
<reference evidence="3 4" key="1">
    <citation type="journal article" date="2010" name="Stand. Genomic Sci.">
        <title>Complete genome sequence of Intrasporangium calvum type strain (7 KIP).</title>
        <authorList>
            <person name="Del Rio T.G."/>
            <person name="Chertkov O."/>
            <person name="Yasawong M."/>
            <person name="Lucas S."/>
            <person name="Deshpande S."/>
            <person name="Cheng J.F."/>
            <person name="Detter C."/>
            <person name="Tapia R."/>
            <person name="Han C."/>
            <person name="Goodwin L."/>
            <person name="Pitluck S."/>
            <person name="Liolios K."/>
            <person name="Ivanova N."/>
            <person name="Mavromatis K."/>
            <person name="Pati A."/>
            <person name="Chen A."/>
            <person name="Palaniappan K."/>
            <person name="Land M."/>
            <person name="Hauser L."/>
            <person name="Chang Y.J."/>
            <person name="Jeffries C.D."/>
            <person name="Rohde M."/>
            <person name="Pukall R."/>
            <person name="Sikorski J."/>
            <person name="Goker M."/>
            <person name="Woyke T."/>
            <person name="Bristow J."/>
            <person name="Eisen J.A."/>
            <person name="Markowitz V."/>
            <person name="Hugenholtz P."/>
            <person name="Kyrpides N.C."/>
            <person name="Klenk H.P."/>
            <person name="Lapidus A."/>
        </authorList>
    </citation>
    <scope>NUCLEOTIDE SEQUENCE [LARGE SCALE GENOMIC DNA]</scope>
    <source>
        <strain evidence="4">ATCC 23552 / DSM 43043 / JCM 3097 / NBRC 12989 / 7 KIP</strain>
    </source>
</reference>
<evidence type="ECO:0000259" key="2">
    <source>
        <dbReference type="Pfam" id="PF01575"/>
    </source>
</evidence>
<sequence>MFFEDFSVGQTFTSQGRTITETDVVLFAGWSWDTNPPHTDAESMRESRFGERIAHGMLGLSVAMGLASRLGIFEDSSIALLGIEGWRFHAPIRIGDTVHVTVEITGARRTSAGDAGILSRRFTLTNQHGDVVQSGDIGLMVRTRPPR</sequence>
<dbReference type="KEGG" id="ica:Intca_3207"/>
<dbReference type="PANTHER" id="PTHR43664:SF1">
    <property type="entry name" value="BETA-METHYLMALYL-COA DEHYDRATASE"/>
    <property type="match status" value="1"/>
</dbReference>
<dbReference type="STRING" id="710696.Intca_3207"/>
<organism evidence="3 4">
    <name type="scientific">Intrasporangium calvum (strain ATCC 23552 / DSM 43043 / JCM 3097 / NBRC 12989 / NCIMB 10167 / NRRL B-3866 / 7 KIP)</name>
    <dbReference type="NCBI Taxonomy" id="710696"/>
    <lineage>
        <taxon>Bacteria</taxon>
        <taxon>Bacillati</taxon>
        <taxon>Actinomycetota</taxon>
        <taxon>Actinomycetes</taxon>
        <taxon>Micrococcales</taxon>
        <taxon>Intrasporangiaceae</taxon>
        <taxon>Intrasporangium</taxon>
    </lineage>
</organism>
<keyword evidence="4" id="KW-1185">Reference proteome</keyword>
<dbReference type="Pfam" id="PF01575">
    <property type="entry name" value="MaoC_dehydratas"/>
    <property type="match status" value="1"/>
</dbReference>
<proteinExistence type="inferred from homology"/>
<accession>E6SD73</accession>
<dbReference type="InterPro" id="IPR052342">
    <property type="entry name" value="MCH/BMMD"/>
</dbReference>
<evidence type="ECO:0000256" key="1">
    <source>
        <dbReference type="ARBA" id="ARBA00005254"/>
    </source>
</evidence>
<dbReference type="Proteomes" id="UP000008914">
    <property type="component" value="Chromosome"/>
</dbReference>
<dbReference type="EMBL" id="CP002343">
    <property type="protein sequence ID" value="ADU49691.1"/>
    <property type="molecule type" value="Genomic_DNA"/>
</dbReference>
<dbReference type="OrthoDB" id="9796589at2"/>
<gene>
    <name evidence="3" type="ordered locus">Intca_3207</name>
</gene>
<dbReference type="SUPFAM" id="SSF54637">
    <property type="entry name" value="Thioesterase/thiol ester dehydrase-isomerase"/>
    <property type="match status" value="1"/>
</dbReference>
<feature type="domain" description="MaoC-like" evidence="2">
    <location>
        <begin position="8"/>
        <end position="110"/>
    </location>
</feature>
<evidence type="ECO:0000313" key="3">
    <source>
        <dbReference type="EMBL" id="ADU49691.1"/>
    </source>
</evidence>
<dbReference type="RefSeq" id="WP_013494003.1">
    <property type="nucleotide sequence ID" value="NC_014830.1"/>
</dbReference>
<dbReference type="PANTHER" id="PTHR43664">
    <property type="entry name" value="MONOAMINE OXIDASE-RELATED"/>
    <property type="match status" value="1"/>
</dbReference>
<dbReference type="HOGENOM" id="CLU_094876_0_0_11"/>
<dbReference type="AlphaFoldDB" id="E6SD73"/>
<protein>
    <submittedName>
        <fullName evidence="3">MaoC domain protein dehydratase</fullName>
    </submittedName>
</protein>
<dbReference type="eggNOG" id="COG2030">
    <property type="taxonomic scope" value="Bacteria"/>
</dbReference>
<dbReference type="InterPro" id="IPR002539">
    <property type="entry name" value="MaoC-like_dom"/>
</dbReference>
<comment type="similarity">
    <text evidence="1">Belongs to the enoyl-CoA hydratase/isomerase family.</text>
</comment>
<dbReference type="Gene3D" id="3.10.129.10">
    <property type="entry name" value="Hotdog Thioesterase"/>
    <property type="match status" value="1"/>
</dbReference>